<dbReference type="Proteomes" id="UP000315827">
    <property type="component" value="Unassembled WGS sequence"/>
</dbReference>
<evidence type="ECO:0000313" key="4">
    <source>
        <dbReference type="EMBL" id="MRZ57555.1"/>
    </source>
</evidence>
<dbReference type="Proteomes" id="UP000441358">
    <property type="component" value="Unassembled WGS sequence"/>
</dbReference>
<organism evidence="2 11">
    <name type="scientific">Parabacteroides distasonis</name>
    <dbReference type="NCBI Taxonomy" id="823"/>
    <lineage>
        <taxon>Bacteria</taxon>
        <taxon>Pseudomonadati</taxon>
        <taxon>Bacteroidota</taxon>
        <taxon>Bacteroidia</taxon>
        <taxon>Bacteroidales</taxon>
        <taxon>Tannerellaceae</taxon>
        <taxon>Parabacteroides</taxon>
    </lineage>
</organism>
<reference evidence="5 7" key="1">
    <citation type="submission" date="2018-08" db="EMBL/GenBank/DDBJ databases">
        <title>A genome reference for cultivated species of the human gut microbiota.</title>
        <authorList>
            <person name="Zou Y."/>
            <person name="Xue W."/>
            <person name="Luo G."/>
        </authorList>
    </citation>
    <scope>NUCLEOTIDE SEQUENCE [LARGE SCALE GENOMIC DNA]</scope>
    <source>
        <strain evidence="5 7">AM30-4</strain>
    </source>
</reference>
<protein>
    <submittedName>
        <fullName evidence="2">Uncharacterized protein</fullName>
    </submittedName>
</protein>
<dbReference type="EMBL" id="WKMY01000043">
    <property type="protein sequence ID" value="MRY96024.1"/>
    <property type="molecule type" value="Genomic_DNA"/>
</dbReference>
<reference evidence="1" key="4">
    <citation type="submission" date="2023-01" db="EMBL/GenBank/DDBJ databases">
        <title>Human gut microbiome strain richness.</title>
        <authorList>
            <person name="Chen-Liaw A."/>
        </authorList>
    </citation>
    <scope>NUCLEOTIDE SEQUENCE</scope>
    <source>
        <strain evidence="1">RTP21484st1_E5_RTP21484_190118</strain>
    </source>
</reference>
<evidence type="ECO:0000313" key="9">
    <source>
        <dbReference type="Proteomes" id="UP000432516"/>
    </source>
</evidence>
<dbReference type="EMBL" id="QSJN01000013">
    <property type="protein sequence ID" value="RHD72052.1"/>
    <property type="molecule type" value="Genomic_DNA"/>
</dbReference>
<sequence length="87" mass="9604">MKNFKVIEKSRLNEFTMAKLIGGRPCNERNTNCGATGYSCNAAFGISDPCGNFRDGTNCPRNYGTCSPNIEVCPERRLPDLPVLMNI</sequence>
<dbReference type="Proteomes" id="UP000432516">
    <property type="component" value="Unassembled WGS sequence"/>
</dbReference>
<comment type="caution">
    <text evidence="2">The sequence shown here is derived from an EMBL/GenBank/DDBJ whole genome shotgun (WGS) entry which is preliminary data.</text>
</comment>
<evidence type="ECO:0000313" key="7">
    <source>
        <dbReference type="Proteomes" id="UP000284660"/>
    </source>
</evidence>
<evidence type="ECO:0000313" key="1">
    <source>
        <dbReference type="EMBL" id="MDB9007245.1"/>
    </source>
</evidence>
<dbReference type="EMBL" id="VOHW01000010">
    <property type="protein sequence ID" value="TWV60242.1"/>
    <property type="molecule type" value="Genomic_DNA"/>
</dbReference>
<evidence type="ECO:0000313" key="5">
    <source>
        <dbReference type="EMBL" id="RHD72052.1"/>
    </source>
</evidence>
<evidence type="ECO:0000313" key="2">
    <source>
        <dbReference type="EMBL" id="MRY96024.1"/>
    </source>
</evidence>
<dbReference type="AlphaFoldDB" id="A0A395YUJ3"/>
<dbReference type="Proteomes" id="UP000461276">
    <property type="component" value="Unassembled WGS sequence"/>
</dbReference>
<evidence type="ECO:0000313" key="6">
    <source>
        <dbReference type="EMBL" id="TWV60242.1"/>
    </source>
</evidence>
<evidence type="ECO:0000313" key="3">
    <source>
        <dbReference type="EMBL" id="MRZ52843.1"/>
    </source>
</evidence>
<evidence type="ECO:0000313" key="11">
    <source>
        <dbReference type="Proteomes" id="UP000461276"/>
    </source>
</evidence>
<dbReference type="RefSeq" id="WP_005860508.1">
    <property type="nucleotide sequence ID" value="NZ_BQOC01000004.1"/>
</dbReference>
<dbReference type="Proteomes" id="UP000284660">
    <property type="component" value="Unassembled WGS sequence"/>
</dbReference>
<dbReference type="EMBL" id="JAQMPJ010000038">
    <property type="protein sequence ID" value="MDB9007245.1"/>
    <property type="molecule type" value="Genomic_DNA"/>
</dbReference>
<evidence type="ECO:0000313" key="10">
    <source>
        <dbReference type="Proteomes" id="UP000441358"/>
    </source>
</evidence>
<reference evidence="9 10" key="2">
    <citation type="journal article" date="2019" name="Nat. Med.">
        <title>A library of human gut bacterial isolates paired with longitudinal multiomics data enables mechanistic microbiome research.</title>
        <authorList>
            <person name="Poyet M."/>
            <person name="Groussin M."/>
            <person name="Gibbons S.M."/>
            <person name="Avila-Pacheco J."/>
            <person name="Jiang X."/>
            <person name="Kearney S.M."/>
            <person name="Perrotta A.R."/>
            <person name="Berdy B."/>
            <person name="Zhao S."/>
            <person name="Lieberman T.D."/>
            <person name="Swanson P.K."/>
            <person name="Smith M."/>
            <person name="Roesemann S."/>
            <person name="Alexander J.E."/>
            <person name="Rich S.A."/>
            <person name="Livny J."/>
            <person name="Vlamakis H."/>
            <person name="Clish C."/>
            <person name="Bullock K."/>
            <person name="Deik A."/>
            <person name="Scott J."/>
            <person name="Pierce K.A."/>
            <person name="Xavier R.J."/>
            <person name="Alm E.J."/>
        </authorList>
    </citation>
    <scope>NUCLEOTIDE SEQUENCE [LARGE SCALE GENOMIC DNA]</scope>
    <source>
        <strain evidence="4 9">BIOML-A2</strain>
        <strain evidence="3 10">BIOML-A32</strain>
        <strain evidence="2 11">BIOML-A9</strain>
    </source>
</reference>
<evidence type="ECO:0000313" key="8">
    <source>
        <dbReference type="Proteomes" id="UP000315827"/>
    </source>
</evidence>
<gene>
    <name evidence="5" type="ORF">DW782_17935</name>
    <name evidence="6" type="ORF">FSA05_15345</name>
    <name evidence="3" type="ORF">GKD66_22070</name>
    <name evidence="2" type="ORF">GKD67_22895</name>
    <name evidence="4" type="ORF">GKD68_23045</name>
    <name evidence="1" type="ORF">PN599_19900</name>
</gene>
<name>A0A395YUJ3_PARDI</name>
<proteinExistence type="predicted"/>
<dbReference type="Proteomes" id="UP001210126">
    <property type="component" value="Unassembled WGS sequence"/>
</dbReference>
<accession>A0A395YUJ3</accession>
<dbReference type="EMBL" id="WKMC01000073">
    <property type="protein sequence ID" value="MRZ52843.1"/>
    <property type="molecule type" value="Genomic_DNA"/>
</dbReference>
<dbReference type="EMBL" id="WKNE01000096">
    <property type="protein sequence ID" value="MRZ57555.1"/>
    <property type="molecule type" value="Genomic_DNA"/>
</dbReference>
<reference evidence="6 8" key="3">
    <citation type="submission" date="2019-07" db="EMBL/GenBank/DDBJ databases">
        <title>Genome sequencing of Parabacteroides distasonis iSURF_7.</title>
        <authorList>
            <person name="Degefu H.N."/>
            <person name="Ruoff K.L."/>
            <person name="Price C.E."/>
            <person name="Valls R.A."/>
            <person name="O'Toole G.A."/>
        </authorList>
    </citation>
    <scope>NUCLEOTIDE SEQUENCE [LARGE SCALE GENOMIC DNA]</scope>
    <source>
        <strain evidence="6 8">CFPLTA003_1B</strain>
    </source>
</reference>